<evidence type="ECO:0000313" key="4">
    <source>
        <dbReference type="EMBL" id="CUG94022.1"/>
    </source>
</evidence>
<dbReference type="EMBL" id="CYKH01002218">
    <property type="protein sequence ID" value="CUG94022.1"/>
    <property type="molecule type" value="Genomic_DNA"/>
</dbReference>
<dbReference type="InterPro" id="IPR016135">
    <property type="entry name" value="UBQ-conjugating_enzyme/RWD"/>
</dbReference>
<dbReference type="GO" id="GO:0015031">
    <property type="term" value="P:protein transport"/>
    <property type="evidence" value="ECO:0007669"/>
    <property type="project" value="InterPro"/>
</dbReference>
<dbReference type="PANTHER" id="PTHR23306:SF3">
    <property type="entry name" value="TUMOR SUPPRESSOR PROTEIN 101"/>
    <property type="match status" value="1"/>
</dbReference>
<dbReference type="Pfam" id="PF13920">
    <property type="entry name" value="zf-C3HC4_3"/>
    <property type="match status" value="1"/>
</dbReference>
<evidence type="ECO:0000259" key="2">
    <source>
        <dbReference type="PROSITE" id="PS50089"/>
    </source>
</evidence>
<gene>
    <name evidence="4" type="ORF">BSAL_46105</name>
</gene>
<dbReference type="SUPFAM" id="SSF54495">
    <property type="entry name" value="UBC-like"/>
    <property type="match status" value="1"/>
</dbReference>
<dbReference type="InterPro" id="IPR052070">
    <property type="entry name" value="ESCRT-I_UEV_domain"/>
</dbReference>
<evidence type="ECO:0000313" key="5">
    <source>
        <dbReference type="Proteomes" id="UP000051952"/>
    </source>
</evidence>
<dbReference type="Gene3D" id="3.30.40.10">
    <property type="entry name" value="Zinc/RING finger domain, C3HC4 (zinc finger)"/>
    <property type="match status" value="1"/>
</dbReference>
<feature type="domain" description="RING-type" evidence="2">
    <location>
        <begin position="184"/>
        <end position="219"/>
    </location>
</feature>
<dbReference type="GO" id="GO:0008333">
    <property type="term" value="P:endosome to lysosome transport"/>
    <property type="evidence" value="ECO:0007669"/>
    <property type="project" value="TreeGrafter"/>
</dbReference>
<dbReference type="GO" id="GO:0000813">
    <property type="term" value="C:ESCRT I complex"/>
    <property type="evidence" value="ECO:0007669"/>
    <property type="project" value="TreeGrafter"/>
</dbReference>
<dbReference type="CDD" id="cd11685">
    <property type="entry name" value="UEV_TSG101-like"/>
    <property type="match status" value="1"/>
</dbReference>
<proteinExistence type="predicted"/>
<dbReference type="SUPFAM" id="SSF57850">
    <property type="entry name" value="RING/U-box"/>
    <property type="match status" value="1"/>
</dbReference>
<dbReference type="OrthoDB" id="2127714at2759"/>
<dbReference type="Gene3D" id="3.10.110.10">
    <property type="entry name" value="Ubiquitin Conjugating Enzyme"/>
    <property type="match status" value="1"/>
</dbReference>
<keyword evidence="5" id="KW-1185">Reference proteome</keyword>
<dbReference type="GO" id="GO:0043130">
    <property type="term" value="F:ubiquitin binding"/>
    <property type="evidence" value="ECO:0007669"/>
    <property type="project" value="TreeGrafter"/>
</dbReference>
<dbReference type="Proteomes" id="UP000051952">
    <property type="component" value="Unassembled WGS sequence"/>
</dbReference>
<sequence length="230" mass="24858">MTSAEHEIDRFFSKSHHCTPQVMKRIRDDLLDIMQTLRLSIRGTVWGDTSQHKLCIYGGIPIGSKADYLIPVQIWMTSMYPIDPPMIYVVPSSTEKVLSNSRVVDGTGLCYCSHLSMWKPSSSSLRSVVIQIAKAFQSSPPLWIDESDLQAQAAGAGGVAHRGSIVAGGAPGGGEDGSDDDSECVICLSAAKDTVLVPCGHYCVCSSCAANVPSCPMCRTVIQFRQKVFL</sequence>
<keyword evidence="1" id="KW-0479">Metal-binding</keyword>
<evidence type="ECO:0000256" key="1">
    <source>
        <dbReference type="PROSITE-ProRule" id="PRU00175"/>
    </source>
</evidence>
<dbReference type="InterPro" id="IPR008883">
    <property type="entry name" value="UEV_N"/>
</dbReference>
<name>A0A0S4JX55_BODSA</name>
<dbReference type="PROSITE" id="PS50089">
    <property type="entry name" value="ZF_RING_2"/>
    <property type="match status" value="1"/>
</dbReference>
<dbReference type="AlphaFoldDB" id="A0A0S4JX55"/>
<dbReference type="PANTHER" id="PTHR23306">
    <property type="entry name" value="TUMOR SUSCEPTIBILITY GENE 101 PROTEIN-RELATED"/>
    <property type="match status" value="1"/>
</dbReference>
<accession>A0A0S4JX55</accession>
<reference evidence="5" key="1">
    <citation type="submission" date="2015-09" db="EMBL/GenBank/DDBJ databases">
        <authorList>
            <consortium name="Pathogen Informatics"/>
        </authorList>
    </citation>
    <scope>NUCLEOTIDE SEQUENCE [LARGE SCALE GENOMIC DNA]</scope>
    <source>
        <strain evidence="5">Lake Konstanz</strain>
    </source>
</reference>
<dbReference type="SMART" id="SM00184">
    <property type="entry name" value="RING"/>
    <property type="match status" value="1"/>
</dbReference>
<dbReference type="OMA" id="AANITEC"/>
<organism evidence="4 5">
    <name type="scientific">Bodo saltans</name>
    <name type="common">Flagellated protozoan</name>
    <dbReference type="NCBI Taxonomy" id="75058"/>
    <lineage>
        <taxon>Eukaryota</taxon>
        <taxon>Discoba</taxon>
        <taxon>Euglenozoa</taxon>
        <taxon>Kinetoplastea</taxon>
        <taxon>Metakinetoplastina</taxon>
        <taxon>Eubodonida</taxon>
        <taxon>Bodonidae</taxon>
        <taxon>Bodo</taxon>
    </lineage>
</organism>
<dbReference type="PROSITE" id="PS51322">
    <property type="entry name" value="UEV"/>
    <property type="match status" value="1"/>
</dbReference>
<keyword evidence="1" id="KW-0863">Zinc-finger</keyword>
<feature type="domain" description="UEV" evidence="3">
    <location>
        <begin position="3"/>
        <end position="146"/>
    </location>
</feature>
<dbReference type="GO" id="GO:0008270">
    <property type="term" value="F:zinc ion binding"/>
    <property type="evidence" value="ECO:0007669"/>
    <property type="project" value="UniProtKB-KW"/>
</dbReference>
<dbReference type="Pfam" id="PF05743">
    <property type="entry name" value="UEV"/>
    <property type="match status" value="1"/>
</dbReference>
<protein>
    <submittedName>
        <fullName evidence="4">Zinc finger protein, putative</fullName>
    </submittedName>
</protein>
<keyword evidence="1" id="KW-0862">Zinc</keyword>
<dbReference type="InterPro" id="IPR013083">
    <property type="entry name" value="Znf_RING/FYVE/PHD"/>
</dbReference>
<evidence type="ECO:0000259" key="3">
    <source>
        <dbReference type="PROSITE" id="PS51322"/>
    </source>
</evidence>
<dbReference type="VEuPathDB" id="TriTrypDB:BSAL_46105"/>
<dbReference type="InterPro" id="IPR001841">
    <property type="entry name" value="Znf_RING"/>
</dbReference>